<dbReference type="InterPro" id="IPR050315">
    <property type="entry name" value="FAD-oxidoreductase_2"/>
</dbReference>
<dbReference type="InterPro" id="IPR036188">
    <property type="entry name" value="FAD/NAD-bd_sf"/>
</dbReference>
<keyword evidence="3" id="KW-0274">FAD</keyword>
<keyword evidence="4 6" id="KW-0560">Oxidoreductase</keyword>
<feature type="domain" description="FAD-dependent oxidoreductase 2 FAD-binding" evidence="5">
    <location>
        <begin position="8"/>
        <end position="68"/>
    </location>
</feature>
<dbReference type="EC" id="1.3.99.4" evidence="6"/>
<dbReference type="PANTHER" id="PTHR43400:SF10">
    <property type="entry name" value="3-OXOSTEROID 1-DEHYDROGENASE"/>
    <property type="match status" value="1"/>
</dbReference>
<evidence type="ECO:0000256" key="4">
    <source>
        <dbReference type="ARBA" id="ARBA00023002"/>
    </source>
</evidence>
<keyword evidence="2" id="KW-0285">Flavoprotein</keyword>
<dbReference type="InterPro" id="IPR027477">
    <property type="entry name" value="Succ_DH/fumarate_Rdtase_cat_sf"/>
</dbReference>
<evidence type="ECO:0000313" key="7">
    <source>
        <dbReference type="Proteomes" id="UP000255382"/>
    </source>
</evidence>
<proteinExistence type="predicted"/>
<dbReference type="Pfam" id="PF00890">
    <property type="entry name" value="FAD_binding_2"/>
    <property type="match status" value="1"/>
</dbReference>
<organism evidence="6 7">
    <name type="scientific">Klebsiella pneumoniae subsp. ozaenae</name>
    <dbReference type="NCBI Taxonomy" id="574"/>
    <lineage>
        <taxon>Bacteria</taxon>
        <taxon>Pseudomonadati</taxon>
        <taxon>Pseudomonadota</taxon>
        <taxon>Gammaproteobacteria</taxon>
        <taxon>Enterobacterales</taxon>
        <taxon>Enterobacteriaceae</taxon>
        <taxon>Klebsiella/Raoultella group</taxon>
        <taxon>Klebsiella</taxon>
        <taxon>Klebsiella pneumoniae complex</taxon>
    </lineage>
</organism>
<sequence length="85" mass="9106">MTLGPLREGPFYAVRILPGSLGTFSGIANRRTRPVLDEQQQPIPGLYAIGNDMSSVMRGYYPSGGITLGPAMTFGYLVGKGLTKK</sequence>
<gene>
    <name evidence="6" type="ORF">NCTC5050_06175</name>
</gene>
<dbReference type="InterPro" id="IPR003953">
    <property type="entry name" value="FAD-dep_OxRdtase_2_FAD-bd"/>
</dbReference>
<dbReference type="Gene3D" id="3.50.50.60">
    <property type="entry name" value="FAD/NAD(P)-binding domain"/>
    <property type="match status" value="1"/>
</dbReference>
<name>A0A378BYA5_KLEPO</name>
<dbReference type="GO" id="GO:0047571">
    <property type="term" value="F:3-oxosteroid 1-dehydrogenase activity"/>
    <property type="evidence" value="ECO:0007669"/>
    <property type="project" value="UniProtKB-EC"/>
</dbReference>
<dbReference type="Gene3D" id="3.90.700.10">
    <property type="entry name" value="Succinate dehydrogenase/fumarate reductase flavoprotein, catalytic domain"/>
    <property type="match status" value="1"/>
</dbReference>
<dbReference type="AlphaFoldDB" id="A0A378BYA5"/>
<dbReference type="Proteomes" id="UP000255382">
    <property type="component" value="Unassembled WGS sequence"/>
</dbReference>
<reference evidence="6 7" key="1">
    <citation type="submission" date="2018-06" db="EMBL/GenBank/DDBJ databases">
        <authorList>
            <consortium name="Pathogen Informatics"/>
            <person name="Doyle S."/>
        </authorList>
    </citation>
    <scope>NUCLEOTIDE SEQUENCE [LARGE SCALE GENOMIC DNA]</scope>
    <source>
        <strain evidence="6 7">NCTC5050</strain>
    </source>
</reference>
<dbReference type="SUPFAM" id="SSF51905">
    <property type="entry name" value="FAD/NAD(P)-binding domain"/>
    <property type="match status" value="1"/>
</dbReference>
<dbReference type="GO" id="GO:0008202">
    <property type="term" value="P:steroid metabolic process"/>
    <property type="evidence" value="ECO:0007669"/>
    <property type="project" value="UniProtKB-ARBA"/>
</dbReference>
<evidence type="ECO:0000256" key="2">
    <source>
        <dbReference type="ARBA" id="ARBA00022630"/>
    </source>
</evidence>
<dbReference type="EMBL" id="UGLZ01000005">
    <property type="protein sequence ID" value="STV55809.1"/>
    <property type="molecule type" value="Genomic_DNA"/>
</dbReference>
<evidence type="ECO:0000259" key="5">
    <source>
        <dbReference type="Pfam" id="PF00890"/>
    </source>
</evidence>
<accession>A0A378BYA5</accession>
<evidence type="ECO:0000313" key="6">
    <source>
        <dbReference type="EMBL" id="STV55809.1"/>
    </source>
</evidence>
<evidence type="ECO:0000256" key="1">
    <source>
        <dbReference type="ARBA" id="ARBA00001974"/>
    </source>
</evidence>
<protein>
    <submittedName>
        <fullName evidence="6">FAD-dependent oxidoreductase</fullName>
        <ecNumber evidence="6">1.3.99.4</ecNumber>
    </submittedName>
</protein>
<keyword evidence="7" id="KW-1185">Reference proteome</keyword>
<dbReference type="PANTHER" id="PTHR43400">
    <property type="entry name" value="FUMARATE REDUCTASE"/>
    <property type="match status" value="1"/>
</dbReference>
<comment type="cofactor">
    <cofactor evidence="1">
        <name>FAD</name>
        <dbReference type="ChEBI" id="CHEBI:57692"/>
    </cofactor>
</comment>
<evidence type="ECO:0000256" key="3">
    <source>
        <dbReference type="ARBA" id="ARBA00022827"/>
    </source>
</evidence>